<name>A4ILA5_GEOTN</name>
<proteinExistence type="predicted"/>
<dbReference type="Proteomes" id="UP000001578">
    <property type="component" value="Chromosome"/>
</dbReference>
<protein>
    <submittedName>
        <fullName evidence="2">Uncharacterized protein</fullName>
    </submittedName>
</protein>
<reference evidence="2 3" key="1">
    <citation type="journal article" date="2007" name="Proc. Natl. Acad. Sci. U.S.A.">
        <title>Genome and proteome of long-chain alkane degrading Geobacillus thermodenitrificans NG80-2 isolated from a deep-subsurface oil reservoir.</title>
        <authorList>
            <person name="Feng L."/>
            <person name="Wang W."/>
            <person name="Cheng J."/>
            <person name="Ren Y."/>
            <person name="Zhao G."/>
            <person name="Gao C."/>
            <person name="Tang Y."/>
            <person name="Liu X."/>
            <person name="Han W."/>
            <person name="Peng X."/>
            <person name="Liu R."/>
            <person name="Wang L."/>
        </authorList>
    </citation>
    <scope>NUCLEOTIDE SEQUENCE [LARGE SCALE GENOMIC DNA]</scope>
    <source>
        <strain evidence="2 3">NG80-2</strain>
    </source>
</reference>
<dbReference type="EMBL" id="CP000557">
    <property type="protein sequence ID" value="ABO66109.1"/>
    <property type="molecule type" value="Genomic_DNA"/>
</dbReference>
<accession>A4ILA5</accession>
<evidence type="ECO:0000313" key="2">
    <source>
        <dbReference type="EMBL" id="ABO66109.1"/>
    </source>
</evidence>
<feature type="region of interest" description="Disordered" evidence="1">
    <location>
        <begin position="53"/>
        <end position="76"/>
    </location>
</feature>
<dbReference type="eggNOG" id="ENOG5030H8D">
    <property type="taxonomic scope" value="Bacteria"/>
</dbReference>
<dbReference type="HOGENOM" id="CLU_2787962_0_0_9"/>
<organism evidence="2 3">
    <name type="scientific">Geobacillus thermodenitrificans (strain NG80-2)</name>
    <dbReference type="NCBI Taxonomy" id="420246"/>
    <lineage>
        <taxon>Bacteria</taxon>
        <taxon>Bacillati</taxon>
        <taxon>Bacillota</taxon>
        <taxon>Bacilli</taxon>
        <taxon>Bacillales</taxon>
        <taxon>Anoxybacillaceae</taxon>
        <taxon>Geobacillus</taxon>
    </lineage>
</organism>
<dbReference type="KEGG" id="gtn:GTNG_0729"/>
<sequence>MGMSDRKKAKVIQVDKLIIHADDVVIVPRRRIRDPWLFPHRVDDEIEAIEDVRDEKGRDEEKHGRDEGERRPFSWI</sequence>
<gene>
    <name evidence="2" type="ordered locus">GTNG_0729</name>
</gene>
<evidence type="ECO:0000313" key="3">
    <source>
        <dbReference type="Proteomes" id="UP000001578"/>
    </source>
</evidence>
<evidence type="ECO:0000256" key="1">
    <source>
        <dbReference type="SAM" id="MobiDB-lite"/>
    </source>
</evidence>
<dbReference type="AlphaFoldDB" id="A4ILA5"/>